<evidence type="ECO:0000313" key="7">
    <source>
        <dbReference type="Proteomes" id="UP001347796"/>
    </source>
</evidence>
<sequence>MYVFGGALHLFLLVQFSVQDYPFRNVSLSWDVRVEDLVGRLTLDEMTLQMAKGGAGQNGPAPAIPRLGIGPYQWDTECLHGSVKHNATSYPQSIGLAATWSYDTIRTTAKAIAEDVRAIHNEAVKTGNYSSLTGLGCFSPVINIMRDPRWGRNQETYGEDPFLNGMLAKAYVKGLQGDHPRYVRANAGCKHFNVHGGPDNIPSSRWSFDSKVSMRDWRTTFLPAFRHCVEAGTYSLMCSYNSINGVPACANKELLTDILRTEWGFKGYVVSDEAAIEGISGGHNYTNNSVACAAAAISAGCNLELADPRNDKETFMSIPDAVHQGFITEDLVRDRVKPLFYTRMRLGEFDPPELNPYTFINTSVINDQAHRDLALEVAMKSFVLLKNNGVLPLKKPIYNNIAVVGPTADAAYLISGDYAALPDPRFVTTPRQALQSLASHVNYVKGCNDTRCYGYDSNSIKMAVKGVDVAFIFIGLGILIEAEGNDRADIQLPGYQQQLIEDVVNNCGEAEVILVSLNAGPVNITWADQNPKVSAILAVFYPGQAIGVAIKNVLTSSNQPQFGRLPYTWYHTENQVPDMVNYTMVNRTYRYFTGEPLYPFGYGLTYTSFGYRDLILNDTVNAGEELLGSVTVDNTGNTKGDEVIQIYLVFRSPSVTSPKIQLVNFTRVTIPKGGTTNVDFSISPQNMAVYTEDKGWVVEPDIITVYVGGQQPGQKKTAATQVLSKTVQISNYKILGFY</sequence>
<dbReference type="InterPro" id="IPR013783">
    <property type="entry name" value="Ig-like_fold"/>
</dbReference>
<dbReference type="InterPro" id="IPR036881">
    <property type="entry name" value="Glyco_hydro_3_C_sf"/>
</dbReference>
<reference evidence="6 7" key="1">
    <citation type="submission" date="2024-01" db="EMBL/GenBank/DDBJ databases">
        <title>The genome of the rayed Mediterranean limpet Patella caerulea (Linnaeus, 1758).</title>
        <authorList>
            <person name="Anh-Thu Weber A."/>
            <person name="Halstead-Nussloch G."/>
        </authorList>
    </citation>
    <scope>NUCLEOTIDE SEQUENCE [LARGE SCALE GENOMIC DNA]</scope>
    <source>
        <strain evidence="6">AATW-2023a</strain>
        <tissue evidence="6">Whole specimen</tissue>
    </source>
</reference>
<dbReference type="InterPro" id="IPR036962">
    <property type="entry name" value="Glyco_hydro_3_N_sf"/>
</dbReference>
<dbReference type="InterPro" id="IPR044993">
    <property type="entry name" value="BXL"/>
</dbReference>
<keyword evidence="3" id="KW-0326">Glycosidase</keyword>
<dbReference type="SUPFAM" id="SSF51445">
    <property type="entry name" value="(Trans)glycosidases"/>
    <property type="match status" value="1"/>
</dbReference>
<gene>
    <name evidence="6" type="ORF">SNE40_019222</name>
</gene>
<dbReference type="InterPro" id="IPR026891">
    <property type="entry name" value="Fn3-like"/>
</dbReference>
<keyword evidence="2" id="KW-0378">Hydrolase</keyword>
<organism evidence="6 7">
    <name type="scientific">Patella caerulea</name>
    <name type="common">Rayed Mediterranean limpet</name>
    <dbReference type="NCBI Taxonomy" id="87958"/>
    <lineage>
        <taxon>Eukaryota</taxon>
        <taxon>Metazoa</taxon>
        <taxon>Spiralia</taxon>
        <taxon>Lophotrochozoa</taxon>
        <taxon>Mollusca</taxon>
        <taxon>Gastropoda</taxon>
        <taxon>Patellogastropoda</taxon>
        <taxon>Patelloidea</taxon>
        <taxon>Patellidae</taxon>
        <taxon>Patella</taxon>
    </lineage>
</organism>
<dbReference type="SMART" id="SM01217">
    <property type="entry name" value="Fn3_like"/>
    <property type="match status" value="1"/>
</dbReference>
<dbReference type="Gene3D" id="2.60.40.10">
    <property type="entry name" value="Immunoglobulins"/>
    <property type="match status" value="1"/>
</dbReference>
<dbReference type="GO" id="GO:0046556">
    <property type="term" value="F:alpha-L-arabinofuranosidase activity"/>
    <property type="evidence" value="ECO:0007669"/>
    <property type="project" value="TreeGrafter"/>
</dbReference>
<dbReference type="GO" id="GO:0045493">
    <property type="term" value="P:xylan catabolic process"/>
    <property type="evidence" value="ECO:0007669"/>
    <property type="project" value="InterPro"/>
</dbReference>
<evidence type="ECO:0000256" key="4">
    <source>
        <dbReference type="SAM" id="SignalP"/>
    </source>
</evidence>
<accession>A0AAN8JA83</accession>
<dbReference type="SUPFAM" id="SSF52279">
    <property type="entry name" value="Beta-D-glucan exohydrolase, C-terminal domain"/>
    <property type="match status" value="1"/>
</dbReference>
<evidence type="ECO:0000256" key="2">
    <source>
        <dbReference type="ARBA" id="ARBA00022801"/>
    </source>
</evidence>
<dbReference type="PANTHER" id="PTHR42721:SF42">
    <property type="entry name" value="FIBRONECTIN TYPE III-LIKE DOMAIN-CONTAINING PROTEIN"/>
    <property type="match status" value="1"/>
</dbReference>
<dbReference type="GO" id="GO:0031222">
    <property type="term" value="P:arabinan catabolic process"/>
    <property type="evidence" value="ECO:0007669"/>
    <property type="project" value="TreeGrafter"/>
</dbReference>
<dbReference type="EMBL" id="JAZGQO010000014">
    <property type="protein sequence ID" value="KAK6170944.1"/>
    <property type="molecule type" value="Genomic_DNA"/>
</dbReference>
<evidence type="ECO:0000256" key="3">
    <source>
        <dbReference type="ARBA" id="ARBA00023295"/>
    </source>
</evidence>
<dbReference type="GO" id="GO:0009044">
    <property type="term" value="F:xylan 1,4-beta-xylosidase activity"/>
    <property type="evidence" value="ECO:0007669"/>
    <property type="project" value="InterPro"/>
</dbReference>
<dbReference type="PRINTS" id="PR00133">
    <property type="entry name" value="GLHYDRLASE3"/>
</dbReference>
<feature type="domain" description="Fibronectin type III-like" evidence="5">
    <location>
        <begin position="642"/>
        <end position="711"/>
    </location>
</feature>
<dbReference type="Pfam" id="PF14310">
    <property type="entry name" value="Fn3-like"/>
    <property type="match status" value="1"/>
</dbReference>
<dbReference type="Pfam" id="PF00933">
    <property type="entry name" value="Glyco_hydro_3"/>
    <property type="match status" value="1"/>
</dbReference>
<evidence type="ECO:0000256" key="1">
    <source>
        <dbReference type="ARBA" id="ARBA00022729"/>
    </source>
</evidence>
<keyword evidence="7" id="KW-1185">Reference proteome</keyword>
<keyword evidence="1 4" id="KW-0732">Signal</keyword>
<dbReference type="PANTHER" id="PTHR42721">
    <property type="entry name" value="SUGAR HYDROLASE-RELATED"/>
    <property type="match status" value="1"/>
</dbReference>
<dbReference type="AlphaFoldDB" id="A0AAN8JA83"/>
<dbReference type="Pfam" id="PF01915">
    <property type="entry name" value="Glyco_hydro_3_C"/>
    <property type="match status" value="1"/>
</dbReference>
<proteinExistence type="predicted"/>
<evidence type="ECO:0000313" key="6">
    <source>
        <dbReference type="EMBL" id="KAK6170944.1"/>
    </source>
</evidence>
<dbReference type="InterPro" id="IPR001764">
    <property type="entry name" value="Glyco_hydro_3_N"/>
</dbReference>
<dbReference type="Gene3D" id="3.40.50.1700">
    <property type="entry name" value="Glycoside hydrolase family 3 C-terminal domain"/>
    <property type="match status" value="1"/>
</dbReference>
<dbReference type="Gene3D" id="3.20.20.300">
    <property type="entry name" value="Glycoside hydrolase, family 3, N-terminal domain"/>
    <property type="match status" value="1"/>
</dbReference>
<feature type="chain" id="PRO_5042980648" description="Fibronectin type III-like domain-containing protein" evidence="4">
    <location>
        <begin position="20"/>
        <end position="738"/>
    </location>
</feature>
<dbReference type="Proteomes" id="UP001347796">
    <property type="component" value="Unassembled WGS sequence"/>
</dbReference>
<dbReference type="InterPro" id="IPR017853">
    <property type="entry name" value="GH"/>
</dbReference>
<evidence type="ECO:0000259" key="5">
    <source>
        <dbReference type="SMART" id="SM01217"/>
    </source>
</evidence>
<protein>
    <recommendedName>
        <fullName evidence="5">Fibronectin type III-like domain-containing protein</fullName>
    </recommendedName>
</protein>
<name>A0AAN8JA83_PATCE</name>
<feature type="signal peptide" evidence="4">
    <location>
        <begin position="1"/>
        <end position="19"/>
    </location>
</feature>
<dbReference type="InterPro" id="IPR002772">
    <property type="entry name" value="Glyco_hydro_3_C"/>
</dbReference>
<comment type="caution">
    <text evidence="6">The sequence shown here is derived from an EMBL/GenBank/DDBJ whole genome shotgun (WGS) entry which is preliminary data.</text>
</comment>